<dbReference type="PANTHER" id="PTHR43581:SF4">
    <property type="entry name" value="ATP_GTP PHOSPHATASE"/>
    <property type="match status" value="1"/>
</dbReference>
<dbReference type="InterPro" id="IPR027417">
    <property type="entry name" value="P-loop_NTPase"/>
</dbReference>
<organism evidence="3 4">
    <name type="scientific">Polymorphum gilvum (strain LMG 25793 / CGMCC 1.9160 / SL003B-26A1)</name>
    <dbReference type="NCBI Taxonomy" id="991905"/>
    <lineage>
        <taxon>Bacteria</taxon>
        <taxon>Pseudomonadati</taxon>
        <taxon>Pseudomonadota</taxon>
        <taxon>Alphaproteobacteria</taxon>
        <taxon>Rhodobacterales</taxon>
        <taxon>Paracoccaceae</taxon>
        <taxon>Polymorphum</taxon>
    </lineage>
</organism>
<evidence type="ECO:0000313" key="4">
    <source>
        <dbReference type="Proteomes" id="UP000008130"/>
    </source>
</evidence>
<evidence type="ECO:0000313" key="3">
    <source>
        <dbReference type="EMBL" id="ADZ69038.1"/>
    </source>
</evidence>
<evidence type="ECO:0000259" key="1">
    <source>
        <dbReference type="Pfam" id="PF13304"/>
    </source>
</evidence>
<dbReference type="eggNOG" id="COG3593">
    <property type="taxonomic scope" value="Bacteria"/>
</dbReference>
<feature type="domain" description="OLD protein-like TOPRIM" evidence="2">
    <location>
        <begin position="363"/>
        <end position="432"/>
    </location>
</feature>
<dbReference type="Gene3D" id="3.40.50.300">
    <property type="entry name" value="P-loop containing nucleotide triphosphate hydrolases"/>
    <property type="match status" value="1"/>
</dbReference>
<dbReference type="PATRIC" id="fig|991905.3.peg.619"/>
<name>F2J4U6_POLGS</name>
<accession>F2J4U6</accession>
<dbReference type="GO" id="GO:0005524">
    <property type="term" value="F:ATP binding"/>
    <property type="evidence" value="ECO:0007669"/>
    <property type="project" value="InterPro"/>
</dbReference>
<evidence type="ECO:0000259" key="2">
    <source>
        <dbReference type="Pfam" id="PF20469"/>
    </source>
</evidence>
<feature type="domain" description="ATPase AAA-type core" evidence="1">
    <location>
        <begin position="26"/>
        <end position="323"/>
    </location>
</feature>
<protein>
    <submittedName>
        <fullName evidence="3">SMC domain protein</fullName>
    </submittedName>
</protein>
<dbReference type="InterPro" id="IPR051396">
    <property type="entry name" value="Bact_Antivir_Def_Nuclease"/>
</dbReference>
<dbReference type="Proteomes" id="UP000008130">
    <property type="component" value="Chromosome"/>
</dbReference>
<gene>
    <name evidence="3" type="ordered locus">SL003B_0605</name>
</gene>
<dbReference type="PANTHER" id="PTHR43581">
    <property type="entry name" value="ATP/GTP PHOSPHATASE"/>
    <property type="match status" value="1"/>
</dbReference>
<dbReference type="OrthoDB" id="9816534at2"/>
<dbReference type="HOGENOM" id="CLU_034070_0_0_5"/>
<dbReference type="InterPro" id="IPR034139">
    <property type="entry name" value="TOPRIM_OLD"/>
</dbReference>
<proteinExistence type="predicted"/>
<keyword evidence="4" id="KW-1185">Reference proteome</keyword>
<dbReference type="KEGG" id="pgv:SL003B_0605"/>
<dbReference type="eggNOG" id="COG0419">
    <property type="taxonomic scope" value="Bacteria"/>
</dbReference>
<dbReference type="GO" id="GO:0016887">
    <property type="term" value="F:ATP hydrolysis activity"/>
    <property type="evidence" value="ECO:0007669"/>
    <property type="project" value="InterPro"/>
</dbReference>
<dbReference type="AlphaFoldDB" id="F2J4U6"/>
<dbReference type="EMBL" id="CP002568">
    <property type="protein sequence ID" value="ADZ69038.1"/>
    <property type="molecule type" value="Genomic_DNA"/>
</dbReference>
<sequence length="573" mass="61157">MARIRKVEINNFRCIRSFVWYPSAGINCLIGPGDSGKSTILDALDLCLGARRTLQFTDADFYNLNVDEPITITLTIGALDEALKNIESYGLFLRGLNAATGEMEDEPEKGLETVLFLQLTVGSDLEPVWTLVSERAKAQNATRNLTWKDRVALAPTRIGALAESNLGWRRGSVLNRLTDEKADASAALAKAARDARSAFGTDAEKQLGETLKLVGEAARELGIDIGANARALLDAHSVTFSGGTISLHDADGVPLRGLGIGSMRLLIAGLQRKAAETSSMLLVDELEHGLEPHRIIRFLGSLGAKETLPPLQVFATTHSPVALRELSGAQLFVVRETATGHSATCVGTDDDVQGTIRLFPEAFLATSVMVCEGASEVGLLRGLDHYFTTQNATSISACGVSLVDGKGVSKLLKLAKAFMALGYRVSILRDDDVQPDAAEEAAFKAAGGEVMMWRDRRALEDELFASLPAAAVGLMVERAVALHGEALVDAHLKSTSANTCDLARARAEAISETVSGEVRTALGKASRTKETPWFKNVTAMEGVACDIVGPHLAQADDGLRAVVDAAFTWAHHA</sequence>
<dbReference type="InterPro" id="IPR003959">
    <property type="entry name" value="ATPase_AAA_core"/>
</dbReference>
<reference evidence="3 4" key="1">
    <citation type="journal article" date="2011" name="J. Bacteriol.">
        <title>Complete genome sequence of Polymorphum gilvum SL003B-26A1T, a crude oil-degrading bacterium from oil-polluted saline soil.</title>
        <authorList>
            <person name="Li S.G."/>
            <person name="Tang Y.Q."/>
            <person name="Nie Y."/>
            <person name="Cai M."/>
            <person name="Wu X.L."/>
        </authorList>
    </citation>
    <scope>NUCLEOTIDE SEQUENCE [LARGE SCALE GENOMIC DNA]</scope>
    <source>
        <strain evidence="4">LMG 25793 / CGMCC 1.9160 / SL003B-26A1</strain>
    </source>
</reference>
<dbReference type="RefSeq" id="WP_013651362.1">
    <property type="nucleotide sequence ID" value="NC_015259.1"/>
</dbReference>
<dbReference type="STRING" id="991905.SL003B_0605"/>
<dbReference type="SUPFAM" id="SSF52540">
    <property type="entry name" value="P-loop containing nucleoside triphosphate hydrolases"/>
    <property type="match status" value="1"/>
</dbReference>
<dbReference type="Pfam" id="PF13304">
    <property type="entry name" value="AAA_21"/>
    <property type="match status" value="1"/>
</dbReference>
<dbReference type="Pfam" id="PF20469">
    <property type="entry name" value="OLD-like_TOPRIM"/>
    <property type="match status" value="1"/>
</dbReference>